<accession>A0A1I4DHZ8</accession>
<keyword evidence="3" id="KW-1185">Reference proteome</keyword>
<dbReference type="STRING" id="1280847.SAMN04488036_103155"/>
<dbReference type="Proteomes" id="UP000198851">
    <property type="component" value="Unassembled WGS sequence"/>
</dbReference>
<dbReference type="InterPro" id="IPR005586">
    <property type="entry name" value="ABC_trans_aux"/>
</dbReference>
<reference evidence="3" key="1">
    <citation type="submission" date="2016-10" db="EMBL/GenBank/DDBJ databases">
        <authorList>
            <person name="Varghese N."/>
            <person name="Submissions S."/>
        </authorList>
    </citation>
    <scope>NUCLEOTIDE SEQUENCE [LARGE SCALE GENOMIC DNA]</scope>
    <source>
        <strain evidence="3">DSM 28453</strain>
    </source>
</reference>
<gene>
    <name evidence="2" type="ORF">SAMN04488036_103155</name>
</gene>
<dbReference type="EMBL" id="FOSZ01000003">
    <property type="protein sequence ID" value="SFK92499.1"/>
    <property type="molecule type" value="Genomic_DNA"/>
</dbReference>
<dbReference type="PROSITE" id="PS51257">
    <property type="entry name" value="PROKAR_LIPOPROTEIN"/>
    <property type="match status" value="1"/>
</dbReference>
<sequence>MNKSVSLFVVLTALLLGGCAGIGTINRAATPTDLYALTPKSTFDANLPRLRQQIVIEEPTATAAVDTDQIAVHPTPLQVEYLPGVRWVDRAPLIVQALLIESFENSGKVAAVGRSTVGLRPDYTIVTDVREFQAHLPKSEEPDAPLEIHVRLNLKIVDSFSDHIIGSNSFTEVVPTQSDEMLDIVTAFDSALGRAMRDSVEWSVRKIYGHAQANPRPQLR</sequence>
<dbReference type="AlphaFoldDB" id="A0A1I4DHZ8"/>
<dbReference type="Gene3D" id="3.40.50.10610">
    <property type="entry name" value="ABC-type transport auxiliary lipoprotein component"/>
    <property type="match status" value="1"/>
</dbReference>
<dbReference type="Pfam" id="PF03886">
    <property type="entry name" value="ABC_trans_aux"/>
    <property type="match status" value="1"/>
</dbReference>
<dbReference type="RefSeq" id="WP_093323089.1">
    <property type="nucleotide sequence ID" value="NZ_FOSZ01000003.1"/>
</dbReference>
<organism evidence="2 3">
    <name type="scientific">Shimia haliotis</name>
    <dbReference type="NCBI Taxonomy" id="1280847"/>
    <lineage>
        <taxon>Bacteria</taxon>
        <taxon>Pseudomonadati</taxon>
        <taxon>Pseudomonadota</taxon>
        <taxon>Alphaproteobacteria</taxon>
        <taxon>Rhodobacterales</taxon>
        <taxon>Roseobacteraceae</taxon>
    </lineage>
</organism>
<evidence type="ECO:0000313" key="2">
    <source>
        <dbReference type="EMBL" id="SFK92499.1"/>
    </source>
</evidence>
<evidence type="ECO:0000259" key="1">
    <source>
        <dbReference type="Pfam" id="PF03886"/>
    </source>
</evidence>
<protein>
    <submittedName>
        <fullName evidence="2">Cholesterol transport system auxiliary component</fullName>
    </submittedName>
</protein>
<dbReference type="SUPFAM" id="SSF159594">
    <property type="entry name" value="XCC0632-like"/>
    <property type="match status" value="1"/>
</dbReference>
<proteinExistence type="predicted"/>
<dbReference type="OrthoDB" id="9808689at2"/>
<evidence type="ECO:0000313" key="3">
    <source>
        <dbReference type="Proteomes" id="UP000198851"/>
    </source>
</evidence>
<name>A0A1I4DHZ8_9RHOB</name>
<feature type="domain" description="ABC-type transport auxiliary lipoprotein component" evidence="1">
    <location>
        <begin position="35"/>
        <end position="196"/>
    </location>
</feature>